<dbReference type="SUPFAM" id="SSF47598">
    <property type="entry name" value="Ribbon-helix-helix"/>
    <property type="match status" value="1"/>
</dbReference>
<dbReference type="Proteomes" id="UP000198703">
    <property type="component" value="Unassembled WGS sequence"/>
</dbReference>
<dbReference type="InterPro" id="IPR045865">
    <property type="entry name" value="ACT-like_dom_sf"/>
</dbReference>
<evidence type="ECO:0000256" key="4">
    <source>
        <dbReference type="ARBA" id="ARBA00023163"/>
    </source>
</evidence>
<proteinExistence type="inferred from homology"/>
<reference evidence="7 8" key="1">
    <citation type="submission" date="2016-10" db="EMBL/GenBank/DDBJ databases">
        <authorList>
            <person name="de Groot N.N."/>
        </authorList>
    </citation>
    <scope>NUCLEOTIDE SEQUENCE [LARGE SCALE GENOMIC DNA]</scope>
    <source>
        <strain evidence="7 8">DSM 15345</strain>
    </source>
</reference>
<dbReference type="GO" id="GO:0003677">
    <property type="term" value="F:DNA binding"/>
    <property type="evidence" value="ECO:0007669"/>
    <property type="project" value="UniProtKB-KW"/>
</dbReference>
<accession>A0A1H4G7B7</accession>
<sequence length="157" mass="17437">MRRITISIEQALLDDLDAFMARSGAGNRSEAIREILRRGFGAEASPDAECVGVLSYTLDPAMRDLGRRIPQSRQERHDATVAALSAPLDHDASVEVTVMRGPVEEVNAYAESLFLERGVRHGRVALIPVRSEEAVHEHGGARRPHRHIHVLDRFEEA</sequence>
<feature type="domain" description="Transcription factor NikR nickel binding C-terminal" evidence="6">
    <location>
        <begin position="51"/>
        <end position="126"/>
    </location>
</feature>
<dbReference type="InterPro" id="IPR002145">
    <property type="entry name" value="CopG"/>
</dbReference>
<keyword evidence="2" id="KW-0805">Transcription regulation</keyword>
<dbReference type="Gene3D" id="1.10.1220.10">
    <property type="entry name" value="Met repressor-like"/>
    <property type="match status" value="1"/>
</dbReference>
<dbReference type="SUPFAM" id="SSF55021">
    <property type="entry name" value="ACT-like"/>
    <property type="match status" value="1"/>
</dbReference>
<dbReference type="Pfam" id="PF01402">
    <property type="entry name" value="RHH_1"/>
    <property type="match status" value="1"/>
</dbReference>
<feature type="domain" description="Ribbon-helix-helix protein CopG" evidence="5">
    <location>
        <begin position="2"/>
        <end position="38"/>
    </location>
</feature>
<keyword evidence="3" id="KW-0238">DNA-binding</keyword>
<dbReference type="EMBL" id="FNQM01000041">
    <property type="protein sequence ID" value="SEB05495.1"/>
    <property type="molecule type" value="Genomic_DNA"/>
</dbReference>
<keyword evidence="8" id="KW-1185">Reference proteome</keyword>
<dbReference type="AlphaFoldDB" id="A0A1H4G7B7"/>
<dbReference type="PANTHER" id="PTHR34719">
    <property type="entry name" value="NICKEL-RESPONSIVE REGULATOR"/>
    <property type="match status" value="1"/>
</dbReference>
<dbReference type="GO" id="GO:0006355">
    <property type="term" value="P:regulation of DNA-templated transcription"/>
    <property type="evidence" value="ECO:0007669"/>
    <property type="project" value="InterPro"/>
</dbReference>
<dbReference type="Gene3D" id="3.30.70.1150">
    <property type="entry name" value="ACT-like. Chain A, domain 2"/>
    <property type="match status" value="1"/>
</dbReference>
<evidence type="ECO:0000259" key="5">
    <source>
        <dbReference type="Pfam" id="PF01402"/>
    </source>
</evidence>
<dbReference type="PANTHER" id="PTHR34719:SF2">
    <property type="entry name" value="NICKEL-RESPONSIVE REGULATOR"/>
    <property type="match status" value="1"/>
</dbReference>
<name>A0A1H4G7B7_9RHOB</name>
<dbReference type="RefSeq" id="WP_093256743.1">
    <property type="nucleotide sequence ID" value="NZ_FNQM01000041.1"/>
</dbReference>
<dbReference type="InterPro" id="IPR014864">
    <property type="entry name" value="TF_NikR_Ni-bd_C"/>
</dbReference>
<dbReference type="InterPro" id="IPR010985">
    <property type="entry name" value="Ribbon_hlx_hlx"/>
</dbReference>
<evidence type="ECO:0000256" key="3">
    <source>
        <dbReference type="ARBA" id="ARBA00023125"/>
    </source>
</evidence>
<dbReference type="CDD" id="cd22231">
    <property type="entry name" value="RHH_NikR_HicB-like"/>
    <property type="match status" value="1"/>
</dbReference>
<dbReference type="InterPro" id="IPR013321">
    <property type="entry name" value="Arc_rbn_hlx_hlx"/>
</dbReference>
<organism evidence="7 8">
    <name type="scientific">Rubrimonas cliftonensis</name>
    <dbReference type="NCBI Taxonomy" id="89524"/>
    <lineage>
        <taxon>Bacteria</taxon>
        <taxon>Pseudomonadati</taxon>
        <taxon>Pseudomonadota</taxon>
        <taxon>Alphaproteobacteria</taxon>
        <taxon>Rhodobacterales</taxon>
        <taxon>Paracoccaceae</taxon>
        <taxon>Rubrimonas</taxon>
    </lineage>
</organism>
<evidence type="ECO:0000313" key="8">
    <source>
        <dbReference type="Proteomes" id="UP000198703"/>
    </source>
</evidence>
<dbReference type="Pfam" id="PF08753">
    <property type="entry name" value="NikR_C"/>
    <property type="match status" value="1"/>
</dbReference>
<gene>
    <name evidence="7" type="ORF">SAMN05444370_1411</name>
</gene>
<evidence type="ECO:0000313" key="7">
    <source>
        <dbReference type="EMBL" id="SEB05495.1"/>
    </source>
</evidence>
<dbReference type="STRING" id="89524.SAMN05444370_1411"/>
<evidence type="ECO:0000256" key="2">
    <source>
        <dbReference type="ARBA" id="ARBA00023015"/>
    </source>
</evidence>
<protein>
    <submittedName>
        <fullName evidence="7">CopG family transcriptional regulator, nickel-responsive regulator</fullName>
    </submittedName>
</protein>
<evidence type="ECO:0000259" key="6">
    <source>
        <dbReference type="Pfam" id="PF08753"/>
    </source>
</evidence>
<keyword evidence="4" id="KW-0804">Transcription</keyword>
<comment type="similarity">
    <text evidence="1">Belongs to the transcriptional regulatory CopG/NikR family.</text>
</comment>
<dbReference type="OrthoDB" id="9806294at2"/>
<evidence type="ECO:0000256" key="1">
    <source>
        <dbReference type="ARBA" id="ARBA00008478"/>
    </source>
</evidence>
<dbReference type="InterPro" id="IPR050192">
    <property type="entry name" value="CopG/NikR_regulator"/>
</dbReference>
<dbReference type="InterPro" id="IPR027271">
    <property type="entry name" value="Acetolactate_synth/TF_NikR_C"/>
</dbReference>
<dbReference type="NCBIfam" id="NF002815">
    <property type="entry name" value="PRK02967.1"/>
    <property type="match status" value="1"/>
</dbReference>